<evidence type="ECO:0000313" key="5">
    <source>
        <dbReference type="EMBL" id="MCT7377408.1"/>
    </source>
</evidence>
<dbReference type="EMBL" id="JAOCZP010000007">
    <property type="protein sequence ID" value="MCT7377408.1"/>
    <property type="molecule type" value="Genomic_DNA"/>
</dbReference>
<feature type="region of interest" description="Disordered" evidence="3">
    <location>
        <begin position="123"/>
        <end position="148"/>
    </location>
</feature>
<keyword evidence="6" id="KW-1185">Reference proteome</keyword>
<dbReference type="CDD" id="cd04622">
    <property type="entry name" value="CBS_pair_HRP1_like"/>
    <property type="match status" value="1"/>
</dbReference>
<accession>A0ABT2LS95</accession>
<dbReference type="PROSITE" id="PS51371">
    <property type="entry name" value="CBS"/>
    <property type="match status" value="2"/>
</dbReference>
<feature type="domain" description="CBS" evidence="4">
    <location>
        <begin position="7"/>
        <end position="63"/>
    </location>
</feature>
<proteinExistence type="predicted"/>
<sequence length="148" mass="16141">MKVSEAMTRNVRTVSPDQSIREAAKIMAEIDAGVVPVGQDDRLVGMLTDRDLAIRAVAQGRDPDTQVREVMTPDIKYCFEDEDTDHVAHNMGDQQIRRIPVVNRDKRLVGILSLGDLAFKEGPEPAGEALQGVARPGGIHRQSGDAQA</sequence>
<evidence type="ECO:0000256" key="3">
    <source>
        <dbReference type="SAM" id="MobiDB-lite"/>
    </source>
</evidence>
<evidence type="ECO:0000259" key="4">
    <source>
        <dbReference type="PROSITE" id="PS51371"/>
    </source>
</evidence>
<dbReference type="PANTHER" id="PTHR43080">
    <property type="entry name" value="CBS DOMAIN-CONTAINING PROTEIN CBSX3, MITOCHONDRIAL"/>
    <property type="match status" value="1"/>
</dbReference>
<feature type="domain" description="CBS" evidence="4">
    <location>
        <begin position="71"/>
        <end position="128"/>
    </location>
</feature>
<dbReference type="InterPro" id="IPR051257">
    <property type="entry name" value="Diverse_CBS-Domain"/>
</dbReference>
<dbReference type="InterPro" id="IPR000644">
    <property type="entry name" value="CBS_dom"/>
</dbReference>
<reference evidence="5 6" key="1">
    <citation type="submission" date="2022-09" db="EMBL/GenBank/DDBJ databases">
        <title>Chelativorans salina sp. nov., a novel slightly halophilic bacterium isolated from a saline lake sediment enrichment.</title>
        <authorList>
            <person name="Gao L."/>
            <person name="Fang B.-Z."/>
            <person name="Li W.-J."/>
        </authorList>
    </citation>
    <scope>NUCLEOTIDE SEQUENCE [LARGE SCALE GENOMIC DNA]</scope>
    <source>
        <strain evidence="5 6">EGI FJ00035</strain>
    </source>
</reference>
<dbReference type="RefSeq" id="WP_260905895.1">
    <property type="nucleotide sequence ID" value="NZ_JAOCZP010000007.1"/>
</dbReference>
<name>A0ABT2LS95_9HYPH</name>
<dbReference type="SUPFAM" id="SSF54631">
    <property type="entry name" value="CBS-domain pair"/>
    <property type="match status" value="1"/>
</dbReference>
<dbReference type="Pfam" id="PF00571">
    <property type="entry name" value="CBS"/>
    <property type="match status" value="2"/>
</dbReference>
<comment type="caution">
    <text evidence="5">The sequence shown here is derived from an EMBL/GenBank/DDBJ whole genome shotgun (WGS) entry which is preliminary data.</text>
</comment>
<evidence type="ECO:0000313" key="6">
    <source>
        <dbReference type="Proteomes" id="UP001320831"/>
    </source>
</evidence>
<organism evidence="5 6">
    <name type="scientific">Chelativorans salis</name>
    <dbReference type="NCBI Taxonomy" id="2978478"/>
    <lineage>
        <taxon>Bacteria</taxon>
        <taxon>Pseudomonadati</taxon>
        <taxon>Pseudomonadota</taxon>
        <taxon>Alphaproteobacteria</taxon>
        <taxon>Hyphomicrobiales</taxon>
        <taxon>Phyllobacteriaceae</taxon>
        <taxon>Chelativorans</taxon>
    </lineage>
</organism>
<keyword evidence="1 2" id="KW-0129">CBS domain</keyword>
<evidence type="ECO:0000256" key="1">
    <source>
        <dbReference type="ARBA" id="ARBA00023122"/>
    </source>
</evidence>
<gene>
    <name evidence="5" type="ORF">N5A92_20535</name>
</gene>
<dbReference type="Gene3D" id="3.10.580.10">
    <property type="entry name" value="CBS-domain"/>
    <property type="match status" value="1"/>
</dbReference>
<dbReference type="SMART" id="SM00116">
    <property type="entry name" value="CBS"/>
    <property type="match status" value="2"/>
</dbReference>
<dbReference type="PANTHER" id="PTHR43080:SF2">
    <property type="entry name" value="CBS DOMAIN-CONTAINING PROTEIN"/>
    <property type="match status" value="1"/>
</dbReference>
<dbReference type="Proteomes" id="UP001320831">
    <property type="component" value="Unassembled WGS sequence"/>
</dbReference>
<protein>
    <submittedName>
        <fullName evidence="5">CBS domain-containing protein</fullName>
    </submittedName>
</protein>
<evidence type="ECO:0000256" key="2">
    <source>
        <dbReference type="PROSITE-ProRule" id="PRU00703"/>
    </source>
</evidence>
<dbReference type="InterPro" id="IPR046342">
    <property type="entry name" value="CBS_dom_sf"/>
</dbReference>